<dbReference type="PANTHER" id="PTHR47430:SF4">
    <property type="entry name" value="GB|AAC33480.1"/>
    <property type="match status" value="1"/>
</dbReference>
<feature type="region of interest" description="Disordered" evidence="1">
    <location>
        <begin position="152"/>
        <end position="223"/>
    </location>
</feature>
<name>A0A7N0U363_KALFE</name>
<feature type="compositionally biased region" description="Basic and acidic residues" evidence="1">
    <location>
        <begin position="179"/>
        <end position="190"/>
    </location>
</feature>
<dbReference type="InterPro" id="IPR009057">
    <property type="entry name" value="Homeodomain-like_sf"/>
</dbReference>
<dbReference type="Gene3D" id="1.10.10.60">
    <property type="entry name" value="Homeodomain-like"/>
    <property type="match status" value="1"/>
</dbReference>
<dbReference type="Gramene" id="Kaladp0051s0067.1.v1.1">
    <property type="protein sequence ID" value="Kaladp0051s0067.1.v1.1.CDS.1"/>
    <property type="gene ID" value="Kaladp0051s0067.v1.1"/>
</dbReference>
<dbReference type="SMART" id="SM00717">
    <property type="entry name" value="SANT"/>
    <property type="match status" value="3"/>
</dbReference>
<evidence type="ECO:0000259" key="2">
    <source>
        <dbReference type="PROSITE" id="PS50090"/>
    </source>
</evidence>
<evidence type="ECO:0000313" key="4">
    <source>
        <dbReference type="Proteomes" id="UP000594263"/>
    </source>
</evidence>
<accession>A0A7N0U363</accession>
<evidence type="ECO:0000313" key="3">
    <source>
        <dbReference type="EnsemblPlants" id="Kaladp0051s0067.1.v1.1.CDS.1"/>
    </source>
</evidence>
<feature type="compositionally biased region" description="Basic residues" evidence="1">
    <location>
        <begin position="30"/>
        <end position="39"/>
    </location>
</feature>
<feature type="domain" description="Myb-like" evidence="2">
    <location>
        <begin position="383"/>
        <end position="443"/>
    </location>
</feature>
<proteinExistence type="predicted"/>
<dbReference type="Pfam" id="PF13921">
    <property type="entry name" value="Myb_DNA-bind_6"/>
    <property type="match status" value="1"/>
</dbReference>
<feature type="compositionally biased region" description="Basic and acidic residues" evidence="1">
    <location>
        <begin position="20"/>
        <end position="29"/>
    </location>
</feature>
<reference evidence="3" key="1">
    <citation type="submission" date="2021-01" db="UniProtKB">
        <authorList>
            <consortium name="EnsemblPlants"/>
        </authorList>
    </citation>
    <scope>IDENTIFICATION</scope>
</reference>
<dbReference type="PANTHER" id="PTHR47430">
    <property type="entry name" value="GB|AAC33480.1"/>
    <property type="match status" value="1"/>
</dbReference>
<sequence length="535" mass="60065">MGSKNKVKDGAGDEGYADNLLKDNDIDKKEKKKKRKKSAKKDVEGAVDDEVSNHSEQDATVSFAKDDVGEKKLKKKKDNVKSTKLDREGAFDGEVNGHLQEDVTTSVARDEDKKKKKKKDKGDEKTAQLALGGIGNGYQSNLSYVNIETMTEKDSGKEIKMKKKKINSADNHLGGCAGEDDRGGKEKLDETVNGVEGSKKSKKRKKTADATDSSENSKSKGRRVSFSDDVEVFPLPEYLKYRKLNSEGDTIQGKRYTQEEDALILQAVDDYILEHGMAGDGVDRDLDEGWKRARSLIMNCKKNPELKGCWKEIARAIPRRTIRSTYERAHILYERAESRKWSKEELGTIRKFCEEHGPKWRLLGDILGKSRKHVKDAYRRVKMATLKKGAWSQEEYEQLFKLVNNDIIMRATEEKKVKHGMLRDNIAWGAISDKLQTRASPSCSTSGTTRYVPPWCSKASGPAPTTTGWWRPCTTKTHAALRMSSGMLFSSTGPETCATRDGRRWPRTLASIEASPSWSRCRFSMKGSTRISSSP</sequence>
<dbReference type="EnsemblPlants" id="Kaladp0051s0067.1.v1.1">
    <property type="protein sequence ID" value="Kaladp0051s0067.1.v1.1.CDS.1"/>
    <property type="gene ID" value="Kaladp0051s0067.v1.1"/>
</dbReference>
<dbReference type="AlphaFoldDB" id="A0A7N0U363"/>
<feature type="compositionally biased region" description="Basic and acidic residues" evidence="1">
    <location>
        <begin position="1"/>
        <end position="11"/>
    </location>
</feature>
<evidence type="ECO:0000256" key="1">
    <source>
        <dbReference type="SAM" id="MobiDB-lite"/>
    </source>
</evidence>
<dbReference type="InterPro" id="IPR001005">
    <property type="entry name" value="SANT/Myb"/>
</dbReference>
<organism evidence="3 4">
    <name type="scientific">Kalanchoe fedtschenkoi</name>
    <name type="common">Lavender scallops</name>
    <name type="synonym">South American air plant</name>
    <dbReference type="NCBI Taxonomy" id="63787"/>
    <lineage>
        <taxon>Eukaryota</taxon>
        <taxon>Viridiplantae</taxon>
        <taxon>Streptophyta</taxon>
        <taxon>Embryophyta</taxon>
        <taxon>Tracheophyta</taxon>
        <taxon>Spermatophyta</taxon>
        <taxon>Magnoliopsida</taxon>
        <taxon>eudicotyledons</taxon>
        <taxon>Gunneridae</taxon>
        <taxon>Pentapetalae</taxon>
        <taxon>Saxifragales</taxon>
        <taxon>Crassulaceae</taxon>
        <taxon>Kalanchoe</taxon>
    </lineage>
</organism>
<protein>
    <recommendedName>
        <fullName evidence="2">Myb-like domain-containing protein</fullName>
    </recommendedName>
</protein>
<dbReference type="OMA" id="PKHFRKD"/>
<dbReference type="Proteomes" id="UP000594263">
    <property type="component" value="Unplaced"/>
</dbReference>
<dbReference type="SUPFAM" id="SSF46689">
    <property type="entry name" value="Homeodomain-like"/>
    <property type="match status" value="1"/>
</dbReference>
<feature type="compositionally biased region" description="Basic and acidic residues" evidence="1">
    <location>
        <begin position="79"/>
        <end position="90"/>
    </location>
</feature>
<feature type="region of interest" description="Disordered" evidence="1">
    <location>
        <begin position="1"/>
        <end position="135"/>
    </location>
</feature>
<dbReference type="PROSITE" id="PS50090">
    <property type="entry name" value="MYB_LIKE"/>
    <property type="match status" value="1"/>
</dbReference>
<keyword evidence="4" id="KW-1185">Reference proteome</keyword>